<protein>
    <recommendedName>
        <fullName evidence="8">PQ-loop repeat-containing protein</fullName>
    </recommendedName>
</protein>
<comment type="subcellular location">
    <subcellularLocation>
        <location evidence="1">Membrane</location>
        <topology evidence="1">Multi-pass membrane protein</topology>
    </subcellularLocation>
</comment>
<evidence type="ECO:0000256" key="3">
    <source>
        <dbReference type="ARBA" id="ARBA00022989"/>
    </source>
</evidence>
<gene>
    <name evidence="6" type="ORF">RSO01_62460</name>
</gene>
<keyword evidence="7" id="KW-1185">Reference proteome</keyword>
<comment type="caution">
    <text evidence="6">The sequence shown here is derived from an EMBL/GenBank/DDBJ whole genome shotgun (WGS) entry which is preliminary data.</text>
</comment>
<feature type="transmembrane region" description="Helical" evidence="5">
    <location>
        <begin position="39"/>
        <end position="60"/>
    </location>
</feature>
<evidence type="ECO:0000256" key="5">
    <source>
        <dbReference type="SAM" id="Phobius"/>
    </source>
</evidence>
<dbReference type="Gene3D" id="1.20.1280.290">
    <property type="match status" value="1"/>
</dbReference>
<name>A0A512NJF2_9HYPH</name>
<dbReference type="AlphaFoldDB" id="A0A512NJF2"/>
<evidence type="ECO:0000256" key="2">
    <source>
        <dbReference type="ARBA" id="ARBA00022692"/>
    </source>
</evidence>
<reference evidence="6 7" key="1">
    <citation type="submission" date="2019-07" db="EMBL/GenBank/DDBJ databases">
        <title>Whole genome shotgun sequence of Reyranella soli NBRC 108950.</title>
        <authorList>
            <person name="Hosoyama A."/>
            <person name="Uohara A."/>
            <person name="Ohji S."/>
            <person name="Ichikawa N."/>
        </authorList>
    </citation>
    <scope>NUCLEOTIDE SEQUENCE [LARGE SCALE GENOMIC DNA]</scope>
    <source>
        <strain evidence="6 7">NBRC 108950</strain>
    </source>
</reference>
<dbReference type="Proteomes" id="UP000321058">
    <property type="component" value="Unassembled WGS sequence"/>
</dbReference>
<feature type="transmembrane region" description="Helical" evidence="5">
    <location>
        <begin position="66"/>
        <end position="87"/>
    </location>
</feature>
<dbReference type="Pfam" id="PF04193">
    <property type="entry name" value="PQ-loop"/>
    <property type="match status" value="1"/>
</dbReference>
<dbReference type="InterPro" id="IPR006603">
    <property type="entry name" value="PQ-loop_rpt"/>
</dbReference>
<dbReference type="RefSeq" id="WP_147154442.1">
    <property type="nucleotide sequence ID" value="NZ_BKAJ01000118.1"/>
</dbReference>
<dbReference type="EMBL" id="BKAJ01000118">
    <property type="protein sequence ID" value="GEP59080.1"/>
    <property type="molecule type" value="Genomic_DNA"/>
</dbReference>
<sequence>MTLSEASLLGFTAFSGLRLVSYLPQIYKVVRDRNGASAISYATWALWTGCHLSTGLYAIINLSDLLLGAASVLYALCCLAVIALTAAKRRRVPVVLASVDMEAGAASSPIRLDHVGRERAYAVRHGSNP</sequence>
<evidence type="ECO:0000256" key="1">
    <source>
        <dbReference type="ARBA" id="ARBA00004141"/>
    </source>
</evidence>
<keyword evidence="4 5" id="KW-0472">Membrane</keyword>
<keyword evidence="2 5" id="KW-0812">Transmembrane</keyword>
<evidence type="ECO:0000313" key="7">
    <source>
        <dbReference type="Proteomes" id="UP000321058"/>
    </source>
</evidence>
<organism evidence="6 7">
    <name type="scientific">Reyranella soli</name>
    <dbReference type="NCBI Taxonomy" id="1230389"/>
    <lineage>
        <taxon>Bacteria</taxon>
        <taxon>Pseudomonadati</taxon>
        <taxon>Pseudomonadota</taxon>
        <taxon>Alphaproteobacteria</taxon>
        <taxon>Hyphomicrobiales</taxon>
        <taxon>Reyranellaceae</taxon>
        <taxon>Reyranella</taxon>
    </lineage>
</organism>
<dbReference type="OrthoDB" id="7376373at2"/>
<evidence type="ECO:0000256" key="4">
    <source>
        <dbReference type="ARBA" id="ARBA00023136"/>
    </source>
</evidence>
<accession>A0A512NJF2</accession>
<evidence type="ECO:0008006" key="8">
    <source>
        <dbReference type="Google" id="ProtNLM"/>
    </source>
</evidence>
<dbReference type="GO" id="GO:0016020">
    <property type="term" value="C:membrane"/>
    <property type="evidence" value="ECO:0007669"/>
    <property type="project" value="UniProtKB-SubCell"/>
</dbReference>
<keyword evidence="3 5" id="KW-1133">Transmembrane helix</keyword>
<evidence type="ECO:0000313" key="6">
    <source>
        <dbReference type="EMBL" id="GEP59080.1"/>
    </source>
</evidence>
<proteinExistence type="predicted"/>